<dbReference type="GO" id="GO:0016117">
    <property type="term" value="P:carotenoid biosynthetic process"/>
    <property type="evidence" value="ECO:0007669"/>
    <property type="project" value="UniProtKB-KW"/>
</dbReference>
<dbReference type="SUPFAM" id="SSF51905">
    <property type="entry name" value="FAD/NAD(P)-binding domain"/>
    <property type="match status" value="1"/>
</dbReference>
<dbReference type="Pfam" id="PF01593">
    <property type="entry name" value="Amino_oxidase"/>
    <property type="match status" value="1"/>
</dbReference>
<dbReference type="InterPro" id="IPR002937">
    <property type="entry name" value="Amino_oxidase"/>
</dbReference>
<evidence type="ECO:0000256" key="4">
    <source>
        <dbReference type="ARBA" id="ARBA00023002"/>
    </source>
</evidence>
<evidence type="ECO:0000313" key="7">
    <source>
        <dbReference type="EMBL" id="AFM03818.1"/>
    </source>
</evidence>
<evidence type="ECO:0000256" key="2">
    <source>
        <dbReference type="ARBA" id="ARBA00006046"/>
    </source>
</evidence>
<dbReference type="Proteomes" id="UP000006054">
    <property type="component" value="Chromosome"/>
</dbReference>
<evidence type="ECO:0000256" key="5">
    <source>
        <dbReference type="RuleBase" id="RU362075"/>
    </source>
</evidence>
<dbReference type="InterPro" id="IPR014105">
    <property type="entry name" value="Carotenoid/retinoid_OxRdtase"/>
</dbReference>
<dbReference type="HOGENOM" id="CLU_019722_2_1_10"/>
<dbReference type="EMBL" id="CP003345">
    <property type="protein sequence ID" value="AFM03818.1"/>
    <property type="molecule type" value="Genomic_DNA"/>
</dbReference>
<keyword evidence="4 5" id="KW-0560">Oxidoreductase</keyword>
<dbReference type="PANTHER" id="PTHR43734:SF7">
    <property type="entry name" value="4,4'-DIAPONEUROSPORENE OXYGENASE"/>
    <property type="match status" value="1"/>
</dbReference>
<keyword evidence="3 5" id="KW-0125">Carotenoid biosynthesis</keyword>
<organism evidence="7 8">
    <name type="scientific">Bernardetia litoralis (strain ATCC 23117 / DSM 6794 / NBRC 15988 / NCIMB 1366 / Fx l1 / Sio-4)</name>
    <name type="common">Flexibacter litoralis</name>
    <dbReference type="NCBI Taxonomy" id="880071"/>
    <lineage>
        <taxon>Bacteria</taxon>
        <taxon>Pseudomonadati</taxon>
        <taxon>Bacteroidota</taxon>
        <taxon>Cytophagia</taxon>
        <taxon>Cytophagales</taxon>
        <taxon>Bernardetiaceae</taxon>
        <taxon>Bernardetia</taxon>
    </lineage>
</organism>
<dbReference type="NCBIfam" id="TIGR02734">
    <property type="entry name" value="crtI_fam"/>
    <property type="match status" value="1"/>
</dbReference>
<protein>
    <submittedName>
        <fullName evidence="7">Phytoene desaturase</fullName>
    </submittedName>
</protein>
<gene>
    <name evidence="7" type="ordered locus">Fleli_1387</name>
</gene>
<evidence type="ECO:0000313" key="8">
    <source>
        <dbReference type="Proteomes" id="UP000006054"/>
    </source>
</evidence>
<evidence type="ECO:0000256" key="3">
    <source>
        <dbReference type="ARBA" id="ARBA00022746"/>
    </source>
</evidence>
<dbReference type="PATRIC" id="fig|880071.3.peg.1362"/>
<dbReference type="STRING" id="880071.Fleli_1387"/>
<comment type="pathway">
    <text evidence="1 5">Carotenoid biosynthesis.</text>
</comment>
<dbReference type="KEGG" id="fli:Fleli_1387"/>
<comment type="similarity">
    <text evidence="2 5">Belongs to the carotenoid/retinoid oxidoreductase family.</text>
</comment>
<proteinExistence type="inferred from homology"/>
<sequence precursor="true">MKKAAIIGAGIAGIATAIHLANKGYKVEVFEANNYAGGKLSEFWKDGFRYDAGPSLFTLPERVEELILQSGKKVEDYFSYKKLETINKYFWEDGTKLEASADTETFAKQVEAKLGEPKENILKFLKSSKEKYDLTADLFLTRSLHKAETYFNKTALKAFSQIWKLELFKTMNQANSLIFEKEKTVQLFNRYATYNGSSPYVAPALLNVIPHLEFNKGAFLPTEGMFDITKSLVKLGQDLGVIYHFDKKVEEIIIDKNQNKITGIKVKDSKKEETQTEELDFDIVVSNMDVVHTYKKLLPKEKAPEFLLQQQKSSSALIFYWGMNAEYKELDLHNIFFTKEYKKEFNALFNGKTLYEDPTIYIFVSSKHIKTDAPEGCENWFVMINAPHNLNDGSQDWDTWIKKAKQDIIKKLERILMRNVEENIISESILDPRKIELRTSSLGGSLYGNSSNNRYAAFLRHANFSKTKGLYFCGGSVHPGGGIPLALSSAKIVGEMIEKI</sequence>
<dbReference type="eggNOG" id="COG1233">
    <property type="taxonomic scope" value="Bacteria"/>
</dbReference>
<reference evidence="8" key="1">
    <citation type="submission" date="2012-06" db="EMBL/GenBank/DDBJ databases">
        <title>The complete genome of Flexibacter litoralis DSM 6794.</title>
        <authorList>
            <person name="Lucas S."/>
            <person name="Copeland A."/>
            <person name="Lapidus A."/>
            <person name="Glavina del Rio T."/>
            <person name="Dalin E."/>
            <person name="Tice H."/>
            <person name="Bruce D."/>
            <person name="Goodwin L."/>
            <person name="Pitluck S."/>
            <person name="Peters L."/>
            <person name="Ovchinnikova G."/>
            <person name="Lu M."/>
            <person name="Kyrpides N."/>
            <person name="Mavromatis K."/>
            <person name="Ivanova N."/>
            <person name="Brettin T."/>
            <person name="Detter J.C."/>
            <person name="Han C."/>
            <person name="Larimer F."/>
            <person name="Land M."/>
            <person name="Hauser L."/>
            <person name="Markowitz V."/>
            <person name="Cheng J.-F."/>
            <person name="Hugenholtz P."/>
            <person name="Woyke T."/>
            <person name="Wu D."/>
            <person name="Spring S."/>
            <person name="Lang E."/>
            <person name="Kopitz M."/>
            <person name="Brambilla E."/>
            <person name="Klenk H.-P."/>
            <person name="Eisen J.A."/>
        </authorList>
    </citation>
    <scope>NUCLEOTIDE SEQUENCE [LARGE SCALE GENOMIC DNA]</scope>
    <source>
        <strain evidence="8">ATCC 23117 / DSM 6794 / NBRC 15988 / NCIMB 1366 / Sio-4</strain>
    </source>
</reference>
<name>I4AIN3_BERLS</name>
<dbReference type="GO" id="GO:0016491">
    <property type="term" value="F:oxidoreductase activity"/>
    <property type="evidence" value="ECO:0007669"/>
    <property type="project" value="UniProtKB-KW"/>
</dbReference>
<evidence type="ECO:0000256" key="1">
    <source>
        <dbReference type="ARBA" id="ARBA00004829"/>
    </source>
</evidence>
<dbReference type="Gene3D" id="3.50.50.60">
    <property type="entry name" value="FAD/NAD(P)-binding domain"/>
    <property type="match status" value="2"/>
</dbReference>
<dbReference type="InterPro" id="IPR054840">
    <property type="entry name" value="hydcarot_desat_CrtD"/>
</dbReference>
<evidence type="ECO:0000259" key="6">
    <source>
        <dbReference type="Pfam" id="PF01593"/>
    </source>
</evidence>
<dbReference type="NCBIfam" id="NF042421">
    <property type="entry name" value="hydcarot_desat_CrtD"/>
    <property type="match status" value="1"/>
</dbReference>
<dbReference type="OrthoDB" id="9774675at2"/>
<accession>I4AIN3</accession>
<feature type="domain" description="Amine oxidase" evidence="6">
    <location>
        <begin position="11"/>
        <end position="491"/>
    </location>
</feature>
<keyword evidence="8" id="KW-1185">Reference proteome</keyword>
<dbReference type="AlphaFoldDB" id="I4AIN3"/>
<dbReference type="RefSeq" id="WP_014797275.1">
    <property type="nucleotide sequence ID" value="NC_018018.1"/>
</dbReference>
<dbReference type="InterPro" id="IPR036188">
    <property type="entry name" value="FAD/NAD-bd_sf"/>
</dbReference>
<dbReference type="PANTHER" id="PTHR43734">
    <property type="entry name" value="PHYTOENE DESATURASE"/>
    <property type="match status" value="1"/>
</dbReference>